<evidence type="ECO:0000313" key="4">
    <source>
        <dbReference type="Proteomes" id="UP000245783"/>
    </source>
</evidence>
<dbReference type="SUPFAM" id="SSF52402">
    <property type="entry name" value="Adenine nucleotide alpha hydrolases-like"/>
    <property type="match status" value="1"/>
</dbReference>
<dbReference type="STRING" id="1522189.A0A316W615"/>
<gene>
    <name evidence="3" type="ORF">IE81DRAFT_321158</name>
</gene>
<dbReference type="EMBL" id="KZ819360">
    <property type="protein sequence ID" value="PWN44538.1"/>
    <property type="molecule type" value="Genomic_DNA"/>
</dbReference>
<dbReference type="InterPro" id="IPR014729">
    <property type="entry name" value="Rossmann-like_a/b/a_fold"/>
</dbReference>
<dbReference type="Proteomes" id="UP000245783">
    <property type="component" value="Unassembled WGS sequence"/>
</dbReference>
<dbReference type="Gene3D" id="3.40.50.620">
    <property type="entry name" value="HUPs"/>
    <property type="match status" value="1"/>
</dbReference>
<sequence length="245" mass="25901">MSKPAPISTDAANAGNGTSPSSSVPTSPSTTRKLGNALASMGIGTKKQSADGLTTPTHEIAQTPALESGNPFDKHEIPTEARQQLVVGKVGEAVHEENSKILLALDGTDAGDKAFNYVLNSKVLAKDAHIFIATILPANVLSGPWVSGPLSIDTKRQNELLKQLRVQALAKLQPYKEKLKAAGYEATLHILHGDARQSLVRVAQHHKVDLVIAGKRTAKKGLNFSTGTISSHLVNHAPSPVLVIK</sequence>
<evidence type="ECO:0000313" key="3">
    <source>
        <dbReference type="EMBL" id="PWN44538.1"/>
    </source>
</evidence>
<dbReference type="PANTHER" id="PTHR31964:SF113">
    <property type="entry name" value="USPA DOMAIN-CONTAINING PROTEIN"/>
    <property type="match status" value="1"/>
</dbReference>
<dbReference type="RefSeq" id="XP_025371698.1">
    <property type="nucleotide sequence ID" value="XM_025513252.1"/>
</dbReference>
<dbReference type="AlphaFoldDB" id="A0A316W615"/>
<feature type="region of interest" description="Disordered" evidence="1">
    <location>
        <begin position="1"/>
        <end position="37"/>
    </location>
</feature>
<protein>
    <submittedName>
        <fullName evidence="3">Adenine nucleotide alpha hydrolases-like protein</fullName>
    </submittedName>
</protein>
<keyword evidence="3" id="KW-0378">Hydrolase</keyword>
<dbReference type="GO" id="GO:0016787">
    <property type="term" value="F:hydrolase activity"/>
    <property type="evidence" value="ECO:0007669"/>
    <property type="project" value="UniProtKB-KW"/>
</dbReference>
<accession>A0A316W615</accession>
<feature type="compositionally biased region" description="Low complexity" evidence="1">
    <location>
        <begin position="18"/>
        <end position="31"/>
    </location>
</feature>
<dbReference type="GeneID" id="37035122"/>
<reference evidence="3 4" key="1">
    <citation type="journal article" date="2018" name="Mol. Biol. Evol.">
        <title>Broad Genomic Sampling Reveals a Smut Pathogenic Ancestry of the Fungal Clade Ustilaginomycotina.</title>
        <authorList>
            <person name="Kijpornyongpan T."/>
            <person name="Mondo S.J."/>
            <person name="Barry K."/>
            <person name="Sandor L."/>
            <person name="Lee J."/>
            <person name="Lipzen A."/>
            <person name="Pangilinan J."/>
            <person name="LaButti K."/>
            <person name="Hainaut M."/>
            <person name="Henrissat B."/>
            <person name="Grigoriev I.V."/>
            <person name="Spatafora J.W."/>
            <person name="Aime M.C."/>
        </authorList>
    </citation>
    <scope>NUCLEOTIDE SEQUENCE [LARGE SCALE GENOMIC DNA]</scope>
    <source>
        <strain evidence="3 4">MCA 4658</strain>
    </source>
</reference>
<dbReference type="InParanoid" id="A0A316W615"/>
<name>A0A316W615_9BASI</name>
<dbReference type="OrthoDB" id="843225at2759"/>
<organism evidence="3 4">
    <name type="scientific">Ceraceosorus guamensis</name>
    <dbReference type="NCBI Taxonomy" id="1522189"/>
    <lineage>
        <taxon>Eukaryota</taxon>
        <taxon>Fungi</taxon>
        <taxon>Dikarya</taxon>
        <taxon>Basidiomycota</taxon>
        <taxon>Ustilaginomycotina</taxon>
        <taxon>Exobasidiomycetes</taxon>
        <taxon>Ceraceosorales</taxon>
        <taxon>Ceraceosoraceae</taxon>
        <taxon>Ceraceosorus</taxon>
    </lineage>
</organism>
<evidence type="ECO:0000256" key="1">
    <source>
        <dbReference type="SAM" id="MobiDB-lite"/>
    </source>
</evidence>
<proteinExistence type="predicted"/>
<dbReference type="PRINTS" id="PR01438">
    <property type="entry name" value="UNVRSLSTRESS"/>
</dbReference>
<dbReference type="InterPro" id="IPR006016">
    <property type="entry name" value="UspA"/>
</dbReference>
<keyword evidence="4" id="KW-1185">Reference proteome</keyword>
<dbReference type="PANTHER" id="PTHR31964">
    <property type="entry name" value="ADENINE NUCLEOTIDE ALPHA HYDROLASES-LIKE SUPERFAMILY PROTEIN"/>
    <property type="match status" value="1"/>
</dbReference>
<dbReference type="CDD" id="cd23659">
    <property type="entry name" value="USP_At3g01520-like"/>
    <property type="match status" value="1"/>
</dbReference>
<evidence type="ECO:0000259" key="2">
    <source>
        <dbReference type="Pfam" id="PF00582"/>
    </source>
</evidence>
<dbReference type="Pfam" id="PF00582">
    <property type="entry name" value="Usp"/>
    <property type="match status" value="1"/>
</dbReference>
<dbReference type="InterPro" id="IPR006015">
    <property type="entry name" value="Universal_stress_UspA"/>
</dbReference>
<feature type="domain" description="UspA" evidence="2">
    <location>
        <begin position="99"/>
        <end position="245"/>
    </location>
</feature>